<dbReference type="CDD" id="cd08199">
    <property type="entry name" value="EEVS"/>
    <property type="match status" value="1"/>
</dbReference>
<dbReference type="InterPro" id="IPR035872">
    <property type="entry name" value="EEVS-like"/>
</dbReference>
<evidence type="ECO:0000256" key="4">
    <source>
        <dbReference type="ARBA" id="ARBA00023027"/>
    </source>
</evidence>
<sequence>MSVAGGAAWRVSHQRRIEYDLVKAPDLFDPGNPALLSIGRVRDGRRFVVVDEQIARHHGQRIDAYFAAHGISARIVRFAGGEASKTADAWLDLVRNLDAFPIHRRDEPIIAIGGGVLTDVVGFVAGSYRRSVPHIKVPTTLMGYVDASVGIKTGINFNDNKNRLGSFEPPCRVLLDHTLLRTLPRRHLLNGVCEIIKLAVIRDVALFMQLEACGAASVAAAFQDAAGGEILDRAIAGMLEELQPNLFEDELERRVDFGHTFSYGLEARHGEHLLHGEAVLLDILVSCLVARARGLLSAAETARIFGLVERLGIEPDFALLDVDLVWHSLLDRVEHRNGLQRVPLPRGLGACVFANDINRQEVASAITALNQGMAAANDRNDQH</sequence>
<evidence type="ECO:0000313" key="9">
    <source>
        <dbReference type="Proteomes" id="UP001165423"/>
    </source>
</evidence>
<evidence type="ECO:0000256" key="1">
    <source>
        <dbReference type="ARBA" id="ARBA00001911"/>
    </source>
</evidence>
<dbReference type="Gene3D" id="3.40.50.1970">
    <property type="match status" value="1"/>
</dbReference>
<evidence type="ECO:0000256" key="3">
    <source>
        <dbReference type="ARBA" id="ARBA00022741"/>
    </source>
</evidence>
<feature type="domain" description="3-dehydroquinate synthase C-terminal" evidence="7">
    <location>
        <begin position="191"/>
        <end position="323"/>
    </location>
</feature>
<dbReference type="PANTHER" id="PTHR43622:SF3">
    <property type="entry name" value="2-EPI-5-EPI-VALIOLONE SYNTHASE"/>
    <property type="match status" value="1"/>
</dbReference>
<organism evidence="8 9">
    <name type="scientific">Cognatiluteimonas sedimenti</name>
    <dbReference type="NCBI Taxonomy" id="2927791"/>
    <lineage>
        <taxon>Bacteria</taxon>
        <taxon>Pseudomonadati</taxon>
        <taxon>Pseudomonadota</taxon>
        <taxon>Gammaproteobacteria</taxon>
        <taxon>Lysobacterales</taxon>
        <taxon>Lysobacteraceae</taxon>
        <taxon>Cognatiluteimonas</taxon>
    </lineage>
</organism>
<dbReference type="InterPro" id="IPR030960">
    <property type="entry name" value="DHQS/DOIS_N"/>
</dbReference>
<name>A0ABT0A2N0_9GAMM</name>
<evidence type="ECO:0000256" key="2">
    <source>
        <dbReference type="ARBA" id="ARBA00022723"/>
    </source>
</evidence>
<evidence type="ECO:0000259" key="6">
    <source>
        <dbReference type="Pfam" id="PF01761"/>
    </source>
</evidence>
<keyword evidence="3" id="KW-0547">Nucleotide-binding</keyword>
<evidence type="ECO:0000256" key="5">
    <source>
        <dbReference type="ARBA" id="ARBA00023239"/>
    </source>
</evidence>
<feature type="domain" description="3-dehydroquinate synthase N-terminal" evidence="6">
    <location>
        <begin position="77"/>
        <end position="188"/>
    </location>
</feature>
<dbReference type="EMBL" id="JALGCL010000001">
    <property type="protein sequence ID" value="MCJ0825249.1"/>
    <property type="molecule type" value="Genomic_DNA"/>
</dbReference>
<comment type="caution">
    <text evidence="8">The sequence shown here is derived from an EMBL/GenBank/DDBJ whole genome shotgun (WGS) entry which is preliminary data.</text>
</comment>
<dbReference type="InterPro" id="IPR056179">
    <property type="entry name" value="DHQS_C"/>
</dbReference>
<dbReference type="Pfam" id="PF01761">
    <property type="entry name" value="DHQ_synthase"/>
    <property type="match status" value="1"/>
</dbReference>
<dbReference type="Gene3D" id="1.20.1090.10">
    <property type="entry name" value="Dehydroquinate synthase-like - alpha domain"/>
    <property type="match status" value="1"/>
</dbReference>
<keyword evidence="9" id="KW-1185">Reference proteome</keyword>
<dbReference type="Pfam" id="PF24621">
    <property type="entry name" value="DHQS_C"/>
    <property type="match status" value="1"/>
</dbReference>
<keyword evidence="5" id="KW-0456">Lyase</keyword>
<protein>
    <submittedName>
        <fullName evidence="8">Sedoheptulose 7-phosphate cyclase</fullName>
    </submittedName>
</protein>
<evidence type="ECO:0000259" key="7">
    <source>
        <dbReference type="Pfam" id="PF24621"/>
    </source>
</evidence>
<keyword evidence="2" id="KW-0479">Metal-binding</keyword>
<dbReference type="Proteomes" id="UP001165423">
    <property type="component" value="Unassembled WGS sequence"/>
</dbReference>
<dbReference type="SUPFAM" id="SSF56796">
    <property type="entry name" value="Dehydroquinate synthase-like"/>
    <property type="match status" value="1"/>
</dbReference>
<keyword evidence="4" id="KW-0520">NAD</keyword>
<evidence type="ECO:0000313" key="8">
    <source>
        <dbReference type="EMBL" id="MCJ0825249.1"/>
    </source>
</evidence>
<comment type="cofactor">
    <cofactor evidence="1">
        <name>NAD(+)</name>
        <dbReference type="ChEBI" id="CHEBI:57540"/>
    </cofactor>
</comment>
<accession>A0ABT0A2N0</accession>
<gene>
    <name evidence="8" type="ORF">MQC88_04630</name>
</gene>
<reference evidence="8 9" key="1">
    <citation type="submission" date="2022-03" db="EMBL/GenBank/DDBJ databases">
        <title>Luteimonas soily sp. nov., a novel bacterium isolated from the soil.</title>
        <authorList>
            <person name="Zhang X."/>
        </authorList>
    </citation>
    <scope>NUCLEOTIDE SEQUENCE [LARGE SCALE GENOMIC DNA]</scope>
    <source>
        <strain evidence="8 9">50</strain>
    </source>
</reference>
<dbReference type="InterPro" id="IPR050071">
    <property type="entry name" value="Dehydroquinate_synthase"/>
</dbReference>
<dbReference type="RefSeq" id="WP_243319449.1">
    <property type="nucleotide sequence ID" value="NZ_JALGCL010000001.1"/>
</dbReference>
<dbReference type="PANTHER" id="PTHR43622">
    <property type="entry name" value="3-DEHYDROQUINATE SYNTHASE"/>
    <property type="match status" value="1"/>
</dbReference>
<proteinExistence type="predicted"/>